<dbReference type="SMART" id="SM00458">
    <property type="entry name" value="RICIN"/>
    <property type="match status" value="1"/>
</dbReference>
<dbReference type="InterPro" id="IPR017850">
    <property type="entry name" value="Alkaline_phosphatase_core_sf"/>
</dbReference>
<feature type="signal peptide" evidence="3">
    <location>
        <begin position="1"/>
        <end position="17"/>
    </location>
</feature>
<evidence type="ECO:0000256" key="3">
    <source>
        <dbReference type="SAM" id="SignalP"/>
    </source>
</evidence>
<dbReference type="Pfam" id="PF00652">
    <property type="entry name" value="Ricin_B_lectin"/>
    <property type="match status" value="1"/>
</dbReference>
<dbReference type="InterPro" id="IPR008979">
    <property type="entry name" value="Galactose-bd-like_sf"/>
</dbReference>
<evidence type="ECO:0000313" key="6">
    <source>
        <dbReference type="Proteomes" id="UP000199529"/>
    </source>
</evidence>
<name>A0A1H3R658_9PSEU</name>
<dbReference type="InterPro" id="IPR000421">
    <property type="entry name" value="FA58C"/>
</dbReference>
<dbReference type="InterPro" id="IPR000772">
    <property type="entry name" value="Ricin_B_lectin"/>
</dbReference>
<dbReference type="PANTHER" id="PTHR31956:SF1">
    <property type="entry name" value="NON-SPECIFIC PHOSPHOLIPASE C1"/>
    <property type="match status" value="1"/>
</dbReference>
<dbReference type="EMBL" id="FNOK01000052">
    <property type="protein sequence ID" value="SDZ21147.1"/>
    <property type="molecule type" value="Genomic_DNA"/>
</dbReference>
<reference evidence="6" key="1">
    <citation type="submission" date="2016-10" db="EMBL/GenBank/DDBJ databases">
        <authorList>
            <person name="Varghese N."/>
            <person name="Submissions S."/>
        </authorList>
    </citation>
    <scope>NUCLEOTIDE SEQUENCE [LARGE SCALE GENOMIC DNA]</scope>
    <source>
        <strain evidence="6">CGMCC 4.3530</strain>
    </source>
</reference>
<dbReference type="Gene3D" id="2.80.10.50">
    <property type="match status" value="1"/>
</dbReference>
<dbReference type="InterPro" id="IPR035992">
    <property type="entry name" value="Ricin_B-like_lectins"/>
</dbReference>
<keyword evidence="3" id="KW-0732">Signal</keyword>
<evidence type="ECO:0000313" key="5">
    <source>
        <dbReference type="EMBL" id="SDZ21147.1"/>
    </source>
</evidence>
<evidence type="ECO:0000256" key="2">
    <source>
        <dbReference type="ARBA" id="ARBA00023026"/>
    </source>
</evidence>
<protein>
    <submittedName>
        <fullName evidence="5">NPCBM-associated, NEW3 domain of alpha-galactosidase</fullName>
    </submittedName>
</protein>
<dbReference type="PANTHER" id="PTHR31956">
    <property type="entry name" value="NON-SPECIFIC PHOSPHOLIPASE C4-RELATED"/>
    <property type="match status" value="1"/>
</dbReference>
<gene>
    <name evidence="5" type="ORF">SAMN05216215_10522</name>
</gene>
<dbReference type="Gene3D" id="2.60.40.10">
    <property type="entry name" value="Immunoglobulins"/>
    <property type="match status" value="1"/>
</dbReference>
<proteinExistence type="predicted"/>
<organism evidence="5 6">
    <name type="scientific">Saccharopolyspora shandongensis</name>
    <dbReference type="NCBI Taxonomy" id="418495"/>
    <lineage>
        <taxon>Bacteria</taxon>
        <taxon>Bacillati</taxon>
        <taxon>Actinomycetota</taxon>
        <taxon>Actinomycetes</taxon>
        <taxon>Pseudonocardiales</taxon>
        <taxon>Pseudonocardiaceae</taxon>
        <taxon>Saccharopolyspora</taxon>
    </lineage>
</organism>
<accession>A0A1H3R658</accession>
<dbReference type="GO" id="GO:0042578">
    <property type="term" value="F:phosphoric ester hydrolase activity"/>
    <property type="evidence" value="ECO:0007669"/>
    <property type="project" value="UniProtKB-ARBA"/>
</dbReference>
<dbReference type="PROSITE" id="PS50022">
    <property type="entry name" value="FA58C_3"/>
    <property type="match status" value="1"/>
</dbReference>
<dbReference type="SUPFAM" id="SSF50370">
    <property type="entry name" value="Ricin B-like lectins"/>
    <property type="match status" value="1"/>
</dbReference>
<dbReference type="SUPFAM" id="SSF53649">
    <property type="entry name" value="Alkaline phosphatase-like"/>
    <property type="match status" value="1"/>
</dbReference>
<evidence type="ECO:0000256" key="1">
    <source>
        <dbReference type="ARBA" id="ARBA00022801"/>
    </source>
</evidence>
<dbReference type="SUPFAM" id="SSF49785">
    <property type="entry name" value="Galactose-binding domain-like"/>
    <property type="match status" value="1"/>
</dbReference>
<keyword evidence="2" id="KW-0843">Virulence</keyword>
<dbReference type="STRING" id="418495.SAMN05216215_10522"/>
<dbReference type="Pfam" id="PF00754">
    <property type="entry name" value="F5_F8_type_C"/>
    <property type="match status" value="1"/>
</dbReference>
<dbReference type="AlphaFoldDB" id="A0A1H3R658"/>
<dbReference type="InterPro" id="IPR018905">
    <property type="entry name" value="A-galactase_NEW3"/>
</dbReference>
<dbReference type="Pfam" id="PF10633">
    <property type="entry name" value="NPCBM_assoc"/>
    <property type="match status" value="1"/>
</dbReference>
<dbReference type="Gene3D" id="3.40.720.10">
    <property type="entry name" value="Alkaline Phosphatase, subunit A"/>
    <property type="match status" value="1"/>
</dbReference>
<keyword evidence="6" id="KW-1185">Reference proteome</keyword>
<keyword evidence="1" id="KW-0378">Hydrolase</keyword>
<dbReference type="GO" id="GO:0005975">
    <property type="term" value="P:carbohydrate metabolic process"/>
    <property type="evidence" value="ECO:0007669"/>
    <property type="project" value="UniProtKB-ARBA"/>
</dbReference>
<feature type="domain" description="F5/8 type C" evidence="4">
    <location>
        <begin position="516"/>
        <end position="667"/>
    </location>
</feature>
<sequence>MASALLASIALPGAIAAAAEAPDAPSSTESSVVVGSTAVPRPDHVVMVMMENKGYDDILNNPSTKPQDQVPYIKSLETQGASFTSSYGVTHPSLPNYYSLLSGSDIVKTSAWPAPESVDTDNLPNQLVTHGYSFADYADQGRPTQWLRYKNIPGTADNLNPMDKRLADFPTTPAGFEALPTVSFVVGNGDQSMHDGTLAQGDAWVKAKFDSYIQWAKTHNSLFILTWDEDDFTPANHIPTIMVGPMARASEYDQKINHYNVLRTLLDMYGLDHINHTADADVSTITDPWDLSKTEPLRGMAGRCLENHQTNPAEPGALGMWHCEAAANQQWIRHADGTIRQSGKCLAATPDGNTTGLADCDGTPAQTWQPKADGSLLNQASGRCLTVPGPDIANGTPAELRDCDGKLQQRWEVPGFVGVHHSLTVDTPSVFKPGSAVTVTTTYTNDSSPVALSDASVSLTVPSGWTAEPTSPTTFNQVQPDQSVKTTWAVTAPADAKPDAYTLSAQATYKNAKNTDKGTGTTFHPAIVPQGQMRVAEVDSEETVGEDGRAANVLDGNPATIWHTRWYGEKDPLPHHIVLDLGEELEVTGLRYLPRQTGVNGRIAGYEVWASTDRTAWTNLATGTFANTTAEQTVTLNGTPARYLKLVATSSHAGPYTSAAELNVTRAVH</sequence>
<evidence type="ECO:0000259" key="4">
    <source>
        <dbReference type="PROSITE" id="PS50022"/>
    </source>
</evidence>
<dbReference type="Pfam" id="PF04185">
    <property type="entry name" value="Phosphoesterase"/>
    <property type="match status" value="1"/>
</dbReference>
<dbReference type="Proteomes" id="UP000199529">
    <property type="component" value="Unassembled WGS sequence"/>
</dbReference>
<dbReference type="InterPro" id="IPR007312">
    <property type="entry name" value="Phosphoesterase"/>
</dbReference>
<dbReference type="Gene3D" id="2.60.120.260">
    <property type="entry name" value="Galactose-binding domain-like"/>
    <property type="match status" value="1"/>
</dbReference>
<feature type="chain" id="PRO_5038807357" evidence="3">
    <location>
        <begin position="18"/>
        <end position="669"/>
    </location>
</feature>
<dbReference type="InterPro" id="IPR013783">
    <property type="entry name" value="Ig-like_fold"/>
</dbReference>
<dbReference type="PROSITE" id="PS50231">
    <property type="entry name" value="RICIN_B_LECTIN"/>
    <property type="match status" value="1"/>
</dbReference>